<evidence type="ECO:0000259" key="12">
    <source>
        <dbReference type="Pfam" id="PF03007"/>
    </source>
</evidence>
<dbReference type="SUPFAM" id="SSF52777">
    <property type="entry name" value="CoA-dependent acyltransferases"/>
    <property type="match status" value="2"/>
</dbReference>
<dbReference type="GO" id="GO:0019432">
    <property type="term" value="P:triglyceride biosynthetic process"/>
    <property type="evidence" value="ECO:0007669"/>
    <property type="project" value="TreeGrafter"/>
</dbReference>
<keyword evidence="15" id="KW-1185">Reference proteome</keyword>
<evidence type="ECO:0000259" key="13">
    <source>
        <dbReference type="Pfam" id="PF06974"/>
    </source>
</evidence>
<feature type="domain" description="O-acyltransferase WSD1-like N-terminal" evidence="12">
    <location>
        <begin position="187"/>
        <end position="416"/>
    </location>
</feature>
<feature type="domain" description="O-acyltransferase WSD1 C-terminal" evidence="13">
    <location>
        <begin position="947"/>
        <end position="1090"/>
    </location>
</feature>
<dbReference type="InterPro" id="IPR009721">
    <property type="entry name" value="O-acyltransferase_WSD1_C"/>
</dbReference>
<evidence type="ECO:0000256" key="9">
    <source>
        <dbReference type="ARBA" id="ARBA00047604"/>
    </source>
</evidence>
<dbReference type="EMBL" id="CP144754">
    <property type="protein sequence ID" value="WVZ99550.1"/>
    <property type="molecule type" value="Genomic_DNA"/>
</dbReference>
<dbReference type="InterPro" id="IPR023213">
    <property type="entry name" value="CAT-like_dom_sf"/>
</dbReference>
<keyword evidence="7" id="KW-0012">Acyltransferase</keyword>
<dbReference type="PANTHER" id="PTHR31650:SF1">
    <property type="entry name" value="WAX ESTER SYNTHASE_DIACYLGLYCEROL ACYLTRANSFERASE 4-RELATED"/>
    <property type="match status" value="1"/>
</dbReference>
<evidence type="ECO:0000256" key="7">
    <source>
        <dbReference type="ARBA" id="ARBA00023315"/>
    </source>
</evidence>
<feature type="domain" description="O-acyltransferase WSD1-like N-terminal" evidence="12">
    <location>
        <begin position="1177"/>
        <end position="1394"/>
    </location>
</feature>
<gene>
    <name evidence="14" type="ORF">U9M48_044828</name>
</gene>
<comment type="subcellular location">
    <subcellularLocation>
        <location evidence="1">Cell membrane</location>
        <topology evidence="1">Single-pass membrane protein</topology>
    </subcellularLocation>
    <subcellularLocation>
        <location evidence="2">Endoplasmic reticulum membrane</location>
    </subcellularLocation>
</comment>
<keyword evidence="5" id="KW-0808">Transferase</keyword>
<evidence type="ECO:0000256" key="1">
    <source>
        <dbReference type="ARBA" id="ARBA00004162"/>
    </source>
</evidence>
<dbReference type="FunFam" id="3.30.559.10:FF:000021">
    <property type="entry name" value="O-acyltransferase WSD1"/>
    <property type="match status" value="1"/>
</dbReference>
<feature type="domain" description="O-acyltransferase WSD1 C-terminal" evidence="13">
    <location>
        <begin position="1458"/>
        <end position="1601"/>
    </location>
</feature>
<feature type="region of interest" description="Disordered" evidence="11">
    <location>
        <begin position="1106"/>
        <end position="1127"/>
    </location>
</feature>
<dbReference type="GO" id="GO:0005886">
    <property type="term" value="C:plasma membrane"/>
    <property type="evidence" value="ECO:0007669"/>
    <property type="project" value="UniProtKB-SubCell"/>
</dbReference>
<dbReference type="GO" id="GO:0005789">
    <property type="term" value="C:endoplasmic reticulum membrane"/>
    <property type="evidence" value="ECO:0007669"/>
    <property type="project" value="UniProtKB-SubCell"/>
</dbReference>
<dbReference type="PANTHER" id="PTHR31650">
    <property type="entry name" value="O-ACYLTRANSFERASE (WSD1-LIKE) FAMILY PROTEIN"/>
    <property type="match status" value="1"/>
</dbReference>
<comment type="pathway">
    <text evidence="3">Glycerolipid metabolism; triacylglycerol biosynthesis.</text>
</comment>
<dbReference type="Pfam" id="PF06974">
    <property type="entry name" value="WS_DGAT_C"/>
    <property type="match status" value="3"/>
</dbReference>
<evidence type="ECO:0000256" key="6">
    <source>
        <dbReference type="ARBA" id="ARBA00022824"/>
    </source>
</evidence>
<feature type="domain" description="O-acyltransferase WSD1 C-terminal" evidence="13">
    <location>
        <begin position="480"/>
        <end position="623"/>
    </location>
</feature>
<sequence length="1608" mass="178587">MDPASTADPITRTLRKRPVYSIDTLRGGGDREPARRPPPAEERAGEREQEEGSMAAPAPVETEARGVVEEEEEAGVPMSPAGRLFRETHFNCHIVAVIGLGKAVDIAAARAGLEATLVRHPRFSSVQDTDRHHEGFRLGYMASDASAHHRPPVPKPYVGEYGAFRHLLFRCGPINPFSRAPSEEREADGRPAEGVDEMLPLARRSPAVKDDVKKNSKPRWVRTTVNLDDHIIIPDLDPTATSAKPDQAIEDYLSSLSTASMDHSRPLWELHILNFPTSEAASTVLLRMHHSLGDGISLLSLLIACTRSAADPARLPELPPAPRRGGPVHTHPRPPLSAGFLPLVLWVWFYVLLVWHTLVDILGFIATALFLRDARTPFLAASEGVEFRRKRFVHRTLSLDDVKFIKNAVKCTVNDVLVGVTNAGLSRYYFRKTSDTNGKRKKPHENIGVRSALLVNIRKTPGLHALAEMMDSSKNNGAKWGNLIGYIILPFHIAMHDDPLEYIRQGKKTAERKKTSLEAVFTYWSGNLIVKLFGMKAAATLCYGMFRNTTLSFSSIMGPAEKVEFYGHPIVYIAPSVYGHPHALTVHYQSYMNTITVVLAVDDAQFPDCHQLLDDFAESLKLIRSFSKMTERNKSNVEGDVKKSRKLRWVRTTVNLDDHMIFPYLDPAATSAKPDQAMEDYLSSLSTAPMDHSRPLWELHFLDFPTPKAASTVLVRMHHSLGDCILLMSLLRAASTCGSMARSTRVNSYASIAGKRRVGEGQPASYFIHRWSWPYRVHPQRGTPNTPTRAAAYAAQGGPRARPPMPAALGGLPSARAVALFLRDARTPLAATEGVEFRRKRFVHRSLSLDDVKFVKNAMDCTVNDVLVGVTNAGLSQYYFQKISDTNDKRKRSRKNICVRAALHVNIRKIPGLHVISSFVLKHKSTLWAFNALAEMLNSSKNNGAKWGNLIGYIILPFHISMHDDPLEYIRQGKKAAERKKTSFESVFSYWSGNLIVKLFGMKAAAALFYGTLRNTTMSFSSMVGPAEKVEFYGHPIVYIATSVYGHPHALTVHYQSYVNSVTLVLAVDDAQFPDCHQLLDDFAESLRLIQMIRREEAAIRSPRAGHRYCTGPEERASEREQEEGGLMAAPAPVAVETRDVEEEAAGVPMSTMGRMFREPRFDIYIVAVLGLGKAVDVAAMRAGLEATLARHPRFSSVPVEGDVKKSSEPRWVRTTVNLDDHMIFPYLDPAATSTKPDKAMEDYLSSLSTMPMEHSCPLWELHFLDFPTSEAASTVLLRVHHSLGDGTSLLSLLIACTRSAADPARLPELPPGRPRARPPTLAALGGLHGARAVGVVLRRARVATPLFLRDTRTPFMASSEGGECRRKRFVHRTLSLDDIKFIKNAMKCTVNDVLLGVTNAGLSRYYFRKIGDTNDKRKKPQNNVGVRSILFVNIRKTPGLHALAEMMDSSKNNGAKWGNLVGYIILPFHIALHDDPLEYVRQGKKTTERKKTSLEAVFTYWSGNLIVKLFGIKAAAALGYVMFRNTTMSFTSMVGPVEKVEIYGHPIVYIAPSAYGNPHALTVHYQSYMNAITLVLAVDDAQFPDCHQLLDDFAESLKLIRQAASTK</sequence>
<protein>
    <recommendedName>
        <fullName evidence="16">Diacylglycerol O-acyltransferase</fullName>
    </recommendedName>
</protein>
<evidence type="ECO:0008006" key="16">
    <source>
        <dbReference type="Google" id="ProtNLM"/>
    </source>
</evidence>
<name>A0AAQ3XIQ8_PASNO</name>
<evidence type="ECO:0000256" key="10">
    <source>
        <dbReference type="ARBA" id="ARBA00048109"/>
    </source>
</evidence>
<comment type="catalytic activity">
    <reaction evidence="10">
        <text>an acyl-CoA + a 1,2-diacyl-sn-glycerol = a triacyl-sn-glycerol + CoA</text>
        <dbReference type="Rhea" id="RHEA:10868"/>
        <dbReference type="ChEBI" id="CHEBI:17815"/>
        <dbReference type="ChEBI" id="CHEBI:57287"/>
        <dbReference type="ChEBI" id="CHEBI:58342"/>
        <dbReference type="ChEBI" id="CHEBI:64615"/>
        <dbReference type="EC" id="2.3.1.20"/>
    </reaction>
</comment>
<dbReference type="InterPro" id="IPR045034">
    <property type="entry name" value="O-acyltransferase_WSD1-like"/>
</dbReference>
<evidence type="ECO:0000256" key="8">
    <source>
        <dbReference type="ARBA" id="ARBA00024360"/>
    </source>
</evidence>
<evidence type="ECO:0000313" key="15">
    <source>
        <dbReference type="Proteomes" id="UP001341281"/>
    </source>
</evidence>
<reference evidence="14 15" key="1">
    <citation type="submission" date="2024-02" db="EMBL/GenBank/DDBJ databases">
        <title>High-quality chromosome-scale genome assembly of Pensacola bahiagrass (Paspalum notatum Flugge var. saurae).</title>
        <authorList>
            <person name="Vega J.M."/>
            <person name="Podio M."/>
            <person name="Orjuela J."/>
            <person name="Siena L.A."/>
            <person name="Pessino S.C."/>
            <person name="Combes M.C."/>
            <person name="Mariac C."/>
            <person name="Albertini E."/>
            <person name="Pupilli F."/>
            <person name="Ortiz J.P.A."/>
            <person name="Leblanc O."/>
        </authorList>
    </citation>
    <scope>NUCLEOTIDE SEQUENCE [LARGE SCALE GENOMIC DNA]</scope>
    <source>
        <strain evidence="14">R1</strain>
        <tissue evidence="14">Leaf</tissue>
    </source>
</reference>
<dbReference type="Pfam" id="PF03007">
    <property type="entry name" value="WS_DGAT_cat"/>
    <property type="match status" value="2"/>
</dbReference>
<comment type="catalytic activity">
    <reaction evidence="9">
        <text>a long chain fatty alcohol + a fatty acyl-CoA = a long-chain alcohol wax ester + CoA</text>
        <dbReference type="Rhea" id="RHEA:38443"/>
        <dbReference type="ChEBI" id="CHEBI:17135"/>
        <dbReference type="ChEBI" id="CHEBI:57287"/>
        <dbReference type="ChEBI" id="CHEBI:77636"/>
        <dbReference type="ChEBI" id="CHEBI:235323"/>
        <dbReference type="EC" id="2.3.1.75"/>
    </reaction>
</comment>
<dbReference type="InterPro" id="IPR004255">
    <property type="entry name" value="O-acyltransferase_WSD1_N"/>
</dbReference>
<evidence type="ECO:0000256" key="5">
    <source>
        <dbReference type="ARBA" id="ARBA00022679"/>
    </source>
</evidence>
<accession>A0AAQ3XIQ8</accession>
<dbReference type="Gene3D" id="3.30.559.10">
    <property type="entry name" value="Chloramphenicol acetyltransferase-like domain"/>
    <property type="match status" value="2"/>
</dbReference>
<dbReference type="Proteomes" id="UP001341281">
    <property type="component" value="Chromosome 10"/>
</dbReference>
<keyword evidence="6" id="KW-0256">Endoplasmic reticulum</keyword>
<evidence type="ECO:0000256" key="4">
    <source>
        <dbReference type="ARBA" id="ARBA00005189"/>
    </source>
</evidence>
<dbReference type="GO" id="GO:0047196">
    <property type="term" value="F:long-chain-alcohol O-fatty-acyltransferase activity"/>
    <property type="evidence" value="ECO:0007669"/>
    <property type="project" value="UniProtKB-EC"/>
</dbReference>
<comment type="similarity">
    <text evidence="8">In the N-terminal section; belongs to the long-chain O-acyltransferase family.</text>
</comment>
<evidence type="ECO:0000256" key="3">
    <source>
        <dbReference type="ARBA" id="ARBA00004771"/>
    </source>
</evidence>
<evidence type="ECO:0000256" key="2">
    <source>
        <dbReference type="ARBA" id="ARBA00004586"/>
    </source>
</evidence>
<comment type="pathway">
    <text evidence="4">Lipid metabolism.</text>
</comment>
<proteinExistence type="inferred from homology"/>
<feature type="region of interest" description="Disordered" evidence="11">
    <location>
        <begin position="1"/>
        <end position="74"/>
    </location>
</feature>
<evidence type="ECO:0000256" key="11">
    <source>
        <dbReference type="SAM" id="MobiDB-lite"/>
    </source>
</evidence>
<feature type="compositionally biased region" description="Basic and acidic residues" evidence="11">
    <location>
        <begin position="28"/>
        <end position="47"/>
    </location>
</feature>
<evidence type="ECO:0000313" key="14">
    <source>
        <dbReference type="EMBL" id="WVZ99550.1"/>
    </source>
</evidence>
<organism evidence="14 15">
    <name type="scientific">Paspalum notatum var. saurae</name>
    <dbReference type="NCBI Taxonomy" id="547442"/>
    <lineage>
        <taxon>Eukaryota</taxon>
        <taxon>Viridiplantae</taxon>
        <taxon>Streptophyta</taxon>
        <taxon>Embryophyta</taxon>
        <taxon>Tracheophyta</taxon>
        <taxon>Spermatophyta</taxon>
        <taxon>Magnoliopsida</taxon>
        <taxon>Liliopsida</taxon>
        <taxon>Poales</taxon>
        <taxon>Poaceae</taxon>
        <taxon>PACMAD clade</taxon>
        <taxon>Panicoideae</taxon>
        <taxon>Andropogonodae</taxon>
        <taxon>Paspaleae</taxon>
        <taxon>Paspalinae</taxon>
        <taxon>Paspalum</taxon>
    </lineage>
</organism>
<dbReference type="GO" id="GO:0004144">
    <property type="term" value="F:diacylglycerol O-acyltransferase activity"/>
    <property type="evidence" value="ECO:0007669"/>
    <property type="project" value="UniProtKB-EC"/>
</dbReference>